<comment type="caution">
    <text evidence="4">The sequence shown here is derived from an EMBL/GenBank/DDBJ whole genome shotgun (WGS) entry which is preliminary data.</text>
</comment>
<dbReference type="PROSITE" id="PS51898">
    <property type="entry name" value="TYR_RECOMBINASE"/>
    <property type="match status" value="1"/>
</dbReference>
<feature type="domain" description="Tyr recombinase" evidence="3">
    <location>
        <begin position="160"/>
        <end position="336"/>
    </location>
</feature>
<dbReference type="PANTHER" id="PTHR30349:SF64">
    <property type="entry name" value="PROPHAGE INTEGRASE INTD-RELATED"/>
    <property type="match status" value="1"/>
</dbReference>
<evidence type="ECO:0000259" key="3">
    <source>
        <dbReference type="PROSITE" id="PS51898"/>
    </source>
</evidence>
<gene>
    <name evidence="4" type="ORF">CSC94_06030</name>
</gene>
<dbReference type="AlphaFoldDB" id="A0A2G1QRU3"/>
<dbReference type="RefSeq" id="WP_099304850.1">
    <property type="nucleotide sequence ID" value="NZ_PDVP01000002.1"/>
</dbReference>
<keyword evidence="5" id="KW-1185">Reference proteome</keyword>
<dbReference type="GO" id="GO:0006310">
    <property type="term" value="P:DNA recombination"/>
    <property type="evidence" value="ECO:0007669"/>
    <property type="project" value="UniProtKB-KW"/>
</dbReference>
<accession>A0A2G1QRU3</accession>
<dbReference type="InterPro" id="IPR050090">
    <property type="entry name" value="Tyrosine_recombinase_XerCD"/>
</dbReference>
<dbReference type="InterPro" id="IPR011010">
    <property type="entry name" value="DNA_brk_join_enz"/>
</dbReference>
<dbReference type="Proteomes" id="UP000221168">
    <property type="component" value="Unassembled WGS sequence"/>
</dbReference>
<proteinExistence type="predicted"/>
<dbReference type="GO" id="GO:0015074">
    <property type="term" value="P:DNA integration"/>
    <property type="evidence" value="ECO:0007669"/>
    <property type="project" value="UniProtKB-KW"/>
</dbReference>
<dbReference type="GO" id="GO:0003677">
    <property type="term" value="F:DNA binding"/>
    <property type="evidence" value="ECO:0007669"/>
    <property type="project" value="InterPro"/>
</dbReference>
<evidence type="ECO:0000313" key="4">
    <source>
        <dbReference type="EMBL" id="PHP68209.1"/>
    </source>
</evidence>
<dbReference type="OrthoDB" id="6388170at2"/>
<dbReference type="EMBL" id="PDVP01000002">
    <property type="protein sequence ID" value="PHP68209.1"/>
    <property type="molecule type" value="Genomic_DNA"/>
</dbReference>
<dbReference type="Pfam" id="PF00589">
    <property type="entry name" value="Phage_integrase"/>
    <property type="match status" value="1"/>
</dbReference>
<dbReference type="SUPFAM" id="SSF56349">
    <property type="entry name" value="DNA breaking-rejoining enzymes"/>
    <property type="match status" value="1"/>
</dbReference>
<dbReference type="Gene3D" id="1.10.443.10">
    <property type="entry name" value="Intergrase catalytic core"/>
    <property type="match status" value="1"/>
</dbReference>
<protein>
    <submittedName>
        <fullName evidence="4">Integrase</fullName>
    </submittedName>
</protein>
<dbReference type="PANTHER" id="PTHR30349">
    <property type="entry name" value="PHAGE INTEGRASE-RELATED"/>
    <property type="match status" value="1"/>
</dbReference>
<evidence type="ECO:0000313" key="5">
    <source>
        <dbReference type="Proteomes" id="UP000221168"/>
    </source>
</evidence>
<name>A0A2G1QRU3_9HYPH</name>
<keyword evidence="2" id="KW-0233">DNA recombination</keyword>
<keyword evidence="1" id="KW-0229">DNA integration</keyword>
<evidence type="ECO:0000256" key="2">
    <source>
        <dbReference type="ARBA" id="ARBA00023172"/>
    </source>
</evidence>
<dbReference type="InterPro" id="IPR013762">
    <property type="entry name" value="Integrase-like_cat_sf"/>
</dbReference>
<sequence length="359" mass="40928">MSVYRRKGQIVYSYDFRHRGHRFHGPTGETGKREAQAAERAIRERVKAGTFDAGRPLTFAAAATLYWSEVGQFLKNDDDAWRWLGWLQRQLGERTLVTAIDNATVARLVALRRADGVSNATVNRSVIEPLRAIVRRARDVWGASTQTIDWRRHALREAQERIRELTTEEEARYFAALRPDYHPVMRFALLSGCRMQEILDMRWQDVDWTGRRITVTGKGDRTRRIPMSDGILDLLRPLRDFTGPVFSYESKRADKAPRGARVRISREGLKITHKRTCVKAGIEDFRFHDFRHTAATRLARQVGNLKAVQHLLGHQDIATTGRYAHVTGDDLLAAMNATESATAARVAGDKVLTEKGKRR</sequence>
<dbReference type="CDD" id="cd00796">
    <property type="entry name" value="INT_Rci_Hp1_C"/>
    <property type="match status" value="1"/>
</dbReference>
<organism evidence="4 5">
    <name type="scientific">Zhengella mangrovi</name>
    <dbReference type="NCBI Taxonomy" id="1982044"/>
    <lineage>
        <taxon>Bacteria</taxon>
        <taxon>Pseudomonadati</taxon>
        <taxon>Pseudomonadota</taxon>
        <taxon>Alphaproteobacteria</taxon>
        <taxon>Hyphomicrobiales</taxon>
        <taxon>Notoacmeibacteraceae</taxon>
        <taxon>Zhengella</taxon>
    </lineage>
</organism>
<dbReference type="InterPro" id="IPR002104">
    <property type="entry name" value="Integrase_catalytic"/>
</dbReference>
<evidence type="ECO:0000256" key="1">
    <source>
        <dbReference type="ARBA" id="ARBA00022908"/>
    </source>
</evidence>
<reference evidence="4 5" key="1">
    <citation type="submission" date="2017-10" db="EMBL/GenBank/DDBJ databases">
        <title>Sedimentibacterium mangrovi gen. nov., sp. nov., a novel member of family Phyllobacteriacea isolated from mangrove sediment.</title>
        <authorList>
            <person name="Liao H."/>
            <person name="Tian Y."/>
        </authorList>
    </citation>
    <scope>NUCLEOTIDE SEQUENCE [LARGE SCALE GENOMIC DNA]</scope>
    <source>
        <strain evidence="4 5">X9-2-2</strain>
    </source>
</reference>